<dbReference type="EC" id="3.1.4.-" evidence="4"/>
<dbReference type="InterPro" id="IPR020935">
    <property type="entry name" value="PdiEstase_YfcE_CS"/>
</dbReference>
<evidence type="ECO:0000256" key="2">
    <source>
        <dbReference type="ARBA" id="ARBA00022723"/>
    </source>
</evidence>
<evidence type="ECO:0000313" key="7">
    <source>
        <dbReference type="Proteomes" id="UP000244066"/>
    </source>
</evidence>
<dbReference type="InterPro" id="IPR024654">
    <property type="entry name" value="Calcineurin-like_PHP_lpxH"/>
</dbReference>
<dbReference type="PANTHER" id="PTHR43165">
    <property type="entry name" value="METALLOPHOSPHOESTERASE"/>
    <property type="match status" value="1"/>
</dbReference>
<evidence type="ECO:0000259" key="5">
    <source>
        <dbReference type="Pfam" id="PF12850"/>
    </source>
</evidence>
<dbReference type="InterPro" id="IPR029052">
    <property type="entry name" value="Metallo-depent_PP-like"/>
</dbReference>
<dbReference type="Pfam" id="PF12850">
    <property type="entry name" value="Metallophos_2"/>
    <property type="match status" value="1"/>
</dbReference>
<evidence type="ECO:0000313" key="6">
    <source>
        <dbReference type="EMBL" id="PUA31207.1"/>
    </source>
</evidence>
<name>A0A2R7Y1I1_9ARCH</name>
<dbReference type="CDD" id="cd00841">
    <property type="entry name" value="MPP_YfcE"/>
    <property type="match status" value="1"/>
</dbReference>
<dbReference type="NCBIfam" id="TIGR00040">
    <property type="entry name" value="yfcE"/>
    <property type="match status" value="1"/>
</dbReference>
<gene>
    <name evidence="6" type="ORF">B9J98_07355</name>
</gene>
<dbReference type="GO" id="GO:0016787">
    <property type="term" value="F:hydrolase activity"/>
    <property type="evidence" value="ECO:0007669"/>
    <property type="project" value="UniProtKB-UniRule"/>
</dbReference>
<evidence type="ECO:0000256" key="3">
    <source>
        <dbReference type="ARBA" id="ARBA00022801"/>
    </source>
</evidence>
<evidence type="ECO:0000256" key="1">
    <source>
        <dbReference type="ARBA" id="ARBA00008950"/>
    </source>
</evidence>
<keyword evidence="3" id="KW-0378">Hydrolase</keyword>
<accession>A0A2R7Y1I1</accession>
<feature type="domain" description="Calcineurin-like phosphoesterase" evidence="5">
    <location>
        <begin position="1"/>
        <end position="135"/>
    </location>
</feature>
<dbReference type="SUPFAM" id="SSF56300">
    <property type="entry name" value="Metallo-dependent phosphatases"/>
    <property type="match status" value="1"/>
</dbReference>
<reference evidence="6 7" key="1">
    <citation type="submission" date="2017-04" db="EMBL/GenBank/DDBJ databases">
        <title>Draft Aigarchaeota genome from a New Zealand hot spring.</title>
        <authorList>
            <person name="Reysenbach A.-L."/>
            <person name="Donaho J.A."/>
            <person name="Gerhart J."/>
            <person name="Kelley J.F."/>
            <person name="Kouba K."/>
            <person name="Podar M."/>
            <person name="Stott M."/>
        </authorList>
    </citation>
    <scope>NUCLEOTIDE SEQUENCE [LARGE SCALE GENOMIC DNA]</scope>
    <source>
        <strain evidence="6">NZ13_MG1</strain>
    </source>
</reference>
<keyword evidence="2 4" id="KW-0479">Metal-binding</keyword>
<dbReference type="InterPro" id="IPR053193">
    <property type="entry name" value="MetalloPDE_YfcE-like"/>
</dbReference>
<proteinExistence type="inferred from homology"/>
<sequence>MLVGIVSDTHDDLDRIRRAVQVFRERRVDVVIHCGDWVSPFSVREFKGLKVLSVLGNNDGDLLLLDKTLREMGSSLEGRFASIGLDNKKIAVIHGEYPELVEALIKSGMYDVVAHGHTHKRRCERFNDTLALNPGWDSVILYDEASGMAEFVEV</sequence>
<evidence type="ECO:0000256" key="4">
    <source>
        <dbReference type="RuleBase" id="RU362039"/>
    </source>
</evidence>
<organism evidence="6 7">
    <name type="scientific">Candidatus Terraquivivens tikiterensis</name>
    <dbReference type="NCBI Taxonomy" id="1980982"/>
    <lineage>
        <taxon>Archaea</taxon>
        <taxon>Nitrososphaerota</taxon>
        <taxon>Candidatus Wolframiiraptoraceae</taxon>
        <taxon>Candidatus Terraquivivens</taxon>
    </lineage>
</organism>
<dbReference type="PANTHER" id="PTHR43165:SF1">
    <property type="entry name" value="PHOSPHODIESTERASE MJ0936"/>
    <property type="match status" value="1"/>
</dbReference>
<dbReference type="GO" id="GO:0046872">
    <property type="term" value="F:metal ion binding"/>
    <property type="evidence" value="ECO:0007669"/>
    <property type="project" value="UniProtKB-KW"/>
</dbReference>
<dbReference type="Gene3D" id="3.60.21.10">
    <property type="match status" value="1"/>
</dbReference>
<dbReference type="Proteomes" id="UP000244066">
    <property type="component" value="Unassembled WGS sequence"/>
</dbReference>
<dbReference type="EMBL" id="NDWU01000023">
    <property type="protein sequence ID" value="PUA31207.1"/>
    <property type="molecule type" value="Genomic_DNA"/>
</dbReference>
<comment type="cofactor">
    <cofactor evidence="4">
        <name>a divalent metal cation</name>
        <dbReference type="ChEBI" id="CHEBI:60240"/>
    </cofactor>
</comment>
<dbReference type="AlphaFoldDB" id="A0A2R7Y1I1"/>
<comment type="caution">
    <text evidence="6">The sequence shown here is derived from an EMBL/GenBank/DDBJ whole genome shotgun (WGS) entry which is preliminary data.</text>
</comment>
<dbReference type="PROSITE" id="PS01269">
    <property type="entry name" value="UPF0025"/>
    <property type="match status" value="1"/>
</dbReference>
<protein>
    <recommendedName>
        <fullName evidence="4">Phosphoesterase</fullName>
        <ecNumber evidence="4">3.1.4.-</ecNumber>
    </recommendedName>
</protein>
<dbReference type="InterPro" id="IPR041802">
    <property type="entry name" value="MPP_YfcE"/>
</dbReference>
<comment type="similarity">
    <text evidence="1 4">Belongs to the metallophosphoesterase superfamily. YfcE family.</text>
</comment>
<dbReference type="InterPro" id="IPR000979">
    <property type="entry name" value="Phosphodiesterase_MJ0936/Vps29"/>
</dbReference>